<evidence type="ECO:0000313" key="5">
    <source>
        <dbReference type="Proteomes" id="UP000284379"/>
    </source>
</evidence>
<dbReference type="Pfam" id="PF02321">
    <property type="entry name" value="OEP"/>
    <property type="match status" value="1"/>
</dbReference>
<gene>
    <name evidence="4" type="ORF">DW888_04085</name>
</gene>
<dbReference type="PANTHER" id="PTHR30203">
    <property type="entry name" value="OUTER MEMBRANE CATION EFFLUX PROTEIN"/>
    <property type="match status" value="1"/>
</dbReference>
<name>A0A413VW25_9BACE</name>
<protein>
    <submittedName>
        <fullName evidence="4">TolC family protein</fullName>
    </submittedName>
</protein>
<accession>A0A413VW25</accession>
<feature type="coiled-coil region" evidence="2">
    <location>
        <begin position="20"/>
        <end position="47"/>
    </location>
</feature>
<keyword evidence="2" id="KW-0175">Coiled coil</keyword>
<dbReference type="Gene3D" id="1.20.1600.10">
    <property type="entry name" value="Outer membrane efflux proteins (OEP)"/>
    <property type="match status" value="1"/>
</dbReference>
<dbReference type="RefSeq" id="WP_122200909.1">
    <property type="nucleotide sequence ID" value="NZ_CABJFV010000002.1"/>
</dbReference>
<comment type="similarity">
    <text evidence="1">Belongs to the outer membrane factor (OMF) (TC 1.B.17) family.</text>
</comment>
<dbReference type="GO" id="GO:0015562">
    <property type="term" value="F:efflux transmembrane transporter activity"/>
    <property type="evidence" value="ECO:0007669"/>
    <property type="project" value="InterPro"/>
</dbReference>
<dbReference type="InterPro" id="IPR003423">
    <property type="entry name" value="OMP_efflux"/>
</dbReference>
<feature type="coiled-coil region" evidence="2">
    <location>
        <begin position="128"/>
        <end position="155"/>
    </location>
</feature>
<evidence type="ECO:0000256" key="1">
    <source>
        <dbReference type="ARBA" id="ARBA00007613"/>
    </source>
</evidence>
<dbReference type="PANTHER" id="PTHR30203:SF24">
    <property type="entry name" value="BLR4935 PROTEIN"/>
    <property type="match status" value="1"/>
</dbReference>
<dbReference type="AlphaFoldDB" id="A0A413VW25"/>
<evidence type="ECO:0000256" key="3">
    <source>
        <dbReference type="SAM" id="SignalP"/>
    </source>
</evidence>
<dbReference type="Proteomes" id="UP000284379">
    <property type="component" value="Unassembled WGS sequence"/>
</dbReference>
<organism evidence="4 5">
    <name type="scientific">Bacteroides nordii</name>
    <dbReference type="NCBI Taxonomy" id="291645"/>
    <lineage>
        <taxon>Bacteria</taxon>
        <taxon>Pseudomonadati</taxon>
        <taxon>Bacteroidota</taxon>
        <taxon>Bacteroidia</taxon>
        <taxon>Bacteroidales</taxon>
        <taxon>Bacteroidaceae</taxon>
        <taxon>Bacteroides</taxon>
    </lineage>
</organism>
<proteinExistence type="inferred from homology"/>
<dbReference type="EMBL" id="QSGO01000002">
    <property type="protein sequence ID" value="RHB37753.1"/>
    <property type="molecule type" value="Genomic_DNA"/>
</dbReference>
<dbReference type="SUPFAM" id="SSF56954">
    <property type="entry name" value="Outer membrane efflux proteins (OEP)"/>
    <property type="match status" value="1"/>
</dbReference>
<keyword evidence="3" id="KW-0732">Signal</keyword>
<comment type="caution">
    <text evidence="4">The sequence shown here is derived from an EMBL/GenBank/DDBJ whole genome shotgun (WGS) entry which is preliminary data.</text>
</comment>
<reference evidence="4 5" key="1">
    <citation type="submission" date="2018-08" db="EMBL/GenBank/DDBJ databases">
        <title>A genome reference for cultivated species of the human gut microbiota.</title>
        <authorList>
            <person name="Zou Y."/>
            <person name="Xue W."/>
            <person name="Luo G."/>
        </authorList>
    </citation>
    <scope>NUCLEOTIDE SEQUENCE [LARGE SCALE GENOMIC DNA]</scope>
    <source>
        <strain evidence="4 5">AM40-30BH</strain>
    </source>
</reference>
<feature type="chain" id="PRO_5019318995" evidence="3">
    <location>
        <begin position="20"/>
        <end position="392"/>
    </location>
</feature>
<feature type="signal peptide" evidence="3">
    <location>
        <begin position="1"/>
        <end position="19"/>
    </location>
</feature>
<sequence>MKKITIFTATLLAIAGVQAQSNIEQVLRNIEANNKELQANAQLISSQKLEAKTDNNLADPSLSYAHLWGAKDKNETIGELVVSQSFDFPSLYASRAKLNRLKTSSFDGQASIFRQGILLQAKEVCLDIIMLRQQKQILQERLRNAEELSAMYKKRLQTGDANIIETNKINLELLNVKTEASLNETALRNKLQELNTLNGNIPVVFEGNTYPAVIFPSDYQMLKAEVLAADPTLQTLASESAAARKQIGVNKQGWLPKLELGYRRNTESGTPFNGVVVGFSFPIFENKSKVKIAKAQAMNTDFLKESAMLQAESQVAQLYQEAQTLRSSMDEYEKTFQAQQDLEMLKQALTGGQISMIEYFVEVSVVYQSKQNYLQLENQYQKAMAKIYKNSL</sequence>
<evidence type="ECO:0000313" key="4">
    <source>
        <dbReference type="EMBL" id="RHB37753.1"/>
    </source>
</evidence>
<evidence type="ECO:0000256" key="2">
    <source>
        <dbReference type="SAM" id="Coils"/>
    </source>
</evidence>
<dbReference type="InterPro" id="IPR010131">
    <property type="entry name" value="MdtP/NodT-like"/>
</dbReference>
<feature type="coiled-coil region" evidence="2">
    <location>
        <begin position="308"/>
        <end position="335"/>
    </location>
</feature>